<feature type="domain" description="Fibronectin type-III" evidence="11">
    <location>
        <begin position="153"/>
        <end position="246"/>
    </location>
</feature>
<feature type="domain" description="Fibronectin type-III" evidence="11">
    <location>
        <begin position="351"/>
        <end position="449"/>
    </location>
</feature>
<organism evidence="12 13">
    <name type="scientific">Cynoglossus semilaevis</name>
    <name type="common">Tongue sole</name>
    <dbReference type="NCBI Taxonomy" id="244447"/>
    <lineage>
        <taxon>Eukaryota</taxon>
        <taxon>Metazoa</taxon>
        <taxon>Chordata</taxon>
        <taxon>Craniata</taxon>
        <taxon>Vertebrata</taxon>
        <taxon>Euteleostomi</taxon>
        <taxon>Actinopterygii</taxon>
        <taxon>Neopterygii</taxon>
        <taxon>Teleostei</taxon>
        <taxon>Neoteleostei</taxon>
        <taxon>Acanthomorphata</taxon>
        <taxon>Carangaria</taxon>
        <taxon>Pleuronectiformes</taxon>
        <taxon>Pleuronectoidei</taxon>
        <taxon>Cynoglossidae</taxon>
        <taxon>Cynoglossinae</taxon>
        <taxon>Cynoglossus</taxon>
    </lineage>
</organism>
<feature type="domain" description="Fibronectin type-III" evidence="11">
    <location>
        <begin position="451"/>
        <end position="542"/>
    </location>
</feature>
<evidence type="ECO:0000256" key="9">
    <source>
        <dbReference type="ARBA" id="ARBA00023180"/>
    </source>
</evidence>
<dbReference type="SMART" id="SM00060">
    <property type="entry name" value="FN3"/>
    <property type="match status" value="3"/>
</dbReference>
<dbReference type="Gene3D" id="2.60.40.10">
    <property type="entry name" value="Immunoglobulins"/>
    <property type="match status" value="4"/>
</dbReference>
<evidence type="ECO:0000256" key="2">
    <source>
        <dbReference type="ARBA" id="ARBA00008921"/>
    </source>
</evidence>
<dbReference type="PROSITE" id="PS50853">
    <property type="entry name" value="FN3"/>
    <property type="match status" value="3"/>
</dbReference>
<evidence type="ECO:0000256" key="6">
    <source>
        <dbReference type="ARBA" id="ARBA00022989"/>
    </source>
</evidence>
<evidence type="ECO:0000256" key="8">
    <source>
        <dbReference type="ARBA" id="ARBA00023170"/>
    </source>
</evidence>
<evidence type="ECO:0000256" key="4">
    <source>
        <dbReference type="ARBA" id="ARBA00022729"/>
    </source>
</evidence>
<reference evidence="12" key="2">
    <citation type="submission" date="2025-08" db="UniProtKB">
        <authorList>
            <consortium name="Ensembl"/>
        </authorList>
    </citation>
    <scope>IDENTIFICATION</scope>
</reference>
<keyword evidence="6 10" id="KW-1133">Transmembrane helix</keyword>
<reference evidence="12" key="3">
    <citation type="submission" date="2025-09" db="UniProtKB">
        <authorList>
            <consortium name="Ensembl"/>
        </authorList>
    </citation>
    <scope>IDENTIFICATION</scope>
</reference>
<dbReference type="InParanoid" id="A0A3P8VJ60"/>
<dbReference type="SUPFAM" id="SSF49265">
    <property type="entry name" value="Fibronectin type III"/>
    <property type="match status" value="2"/>
</dbReference>
<evidence type="ECO:0000256" key="1">
    <source>
        <dbReference type="ARBA" id="ARBA00004479"/>
    </source>
</evidence>
<feature type="transmembrane region" description="Helical" evidence="10">
    <location>
        <begin position="543"/>
        <end position="563"/>
    </location>
</feature>
<evidence type="ECO:0000256" key="5">
    <source>
        <dbReference type="ARBA" id="ARBA00022737"/>
    </source>
</evidence>
<dbReference type="PANTHER" id="PTHR48423:SF1">
    <property type="entry name" value="INTERLEUKIN-27 RECEPTOR SUBUNIT ALPHA"/>
    <property type="match status" value="1"/>
</dbReference>
<evidence type="ECO:0000256" key="7">
    <source>
        <dbReference type="ARBA" id="ARBA00023136"/>
    </source>
</evidence>
<dbReference type="InterPro" id="IPR013783">
    <property type="entry name" value="Ig-like_fold"/>
</dbReference>
<dbReference type="PANTHER" id="PTHR48423">
    <property type="entry name" value="INTERLEUKIN-27 RECEPTOR SUBUNIT ALPHA"/>
    <property type="match status" value="1"/>
</dbReference>
<dbReference type="STRING" id="244447.ENSCSEP00000014299"/>
<dbReference type="InterPro" id="IPR003961">
    <property type="entry name" value="FN3_dom"/>
</dbReference>
<dbReference type="GO" id="GO:0005886">
    <property type="term" value="C:plasma membrane"/>
    <property type="evidence" value="ECO:0007669"/>
    <property type="project" value="UniProtKB-ARBA"/>
</dbReference>
<keyword evidence="7 10" id="KW-0472">Membrane</keyword>
<reference evidence="12 13" key="1">
    <citation type="journal article" date="2014" name="Nat. Genet.">
        <title>Whole-genome sequence of a flatfish provides insights into ZW sex chromosome evolution and adaptation to a benthic lifestyle.</title>
        <authorList>
            <person name="Chen S."/>
            <person name="Zhang G."/>
            <person name="Shao C."/>
            <person name="Huang Q."/>
            <person name="Liu G."/>
            <person name="Zhang P."/>
            <person name="Song W."/>
            <person name="An N."/>
            <person name="Chalopin D."/>
            <person name="Volff J.N."/>
            <person name="Hong Y."/>
            <person name="Li Q."/>
            <person name="Sha Z."/>
            <person name="Zhou H."/>
            <person name="Xie M."/>
            <person name="Yu Q."/>
            <person name="Liu Y."/>
            <person name="Xiang H."/>
            <person name="Wang N."/>
            <person name="Wu K."/>
            <person name="Yang C."/>
            <person name="Zhou Q."/>
            <person name="Liao X."/>
            <person name="Yang L."/>
            <person name="Hu Q."/>
            <person name="Zhang J."/>
            <person name="Meng L."/>
            <person name="Jin L."/>
            <person name="Tian Y."/>
            <person name="Lian J."/>
            <person name="Yang J."/>
            <person name="Miao G."/>
            <person name="Liu S."/>
            <person name="Liang Z."/>
            <person name="Yan F."/>
            <person name="Li Y."/>
            <person name="Sun B."/>
            <person name="Zhang H."/>
            <person name="Zhang J."/>
            <person name="Zhu Y."/>
            <person name="Du M."/>
            <person name="Zhao Y."/>
            <person name="Schartl M."/>
            <person name="Tang Q."/>
            <person name="Wang J."/>
        </authorList>
    </citation>
    <scope>NUCLEOTIDE SEQUENCE</scope>
</reference>
<evidence type="ECO:0000259" key="11">
    <source>
        <dbReference type="PROSITE" id="PS50853"/>
    </source>
</evidence>
<sequence length="787" mass="87521">MAAAENRDVTVVMASPPLRTLLVVMIVKIAAAAGSPLVITVTTQELMPCRDNNKVCVTSTTVCGLPLTSMQKDVDLSCYTENKYTSMTCVLSLDTNPLSPPDVTVVLKSSARFYDCTVIKLKNLNVTAHIKNRMNGKEIISLSHTRISSDTVKPLQPQVTVRNTTENSFAVSWTSSPNMECRLRFRANSSLHWSQAPGYVSTYQKQIPVYSIKNLLPYTTYKAAVACRGSVWSEWSSDVTVRTRDKVPYRSPEVFYQTEKTHSGSLLLHLMWKILTGPPGSPRILGYQVVYELLTALHPGGKLILNVTDLTQVLEVKEGRCTVTVGAFNTAGYGPTTRLDIDTRGRKNLSPVRNLWVSSFFPVKKSLLVQWKSSWDLTSDPQLSHLVMWHYENQPSTKRLAMVDASANASFVIEGVDLDATYVISVATVDQQQCGPPQSLSATLQLGALLEVGDLMVVAVNKRSVTVQWAWQKKSTSDKVGSYRLELMDIPPRQQKPHVLLLWPDDAHRHTFTSLSPNTLYYLHLLAGDDSKDIKTITTEFDYIQLVVTLLLLAVCLFIVCILSRTVYKIYFISYISSPQNSRTGQWLMEKNHQQEISKGHIMDMKDFEVTKKSVVVDRSSTLLLRLSSLDLLEDTALLPPPCCHTVITSDSEYVTESWPTAEKPPSYRPDLEVNADQSCSLTSEKTEANMSLQVQVDKAYIAFPQKEPNNIQLDLQGSQQTSLQHPGGGSLIYESVFNSSFLGESVHEDAPGQTVSPPMVLETDYIANSCLGVEASMKMDPEDTTH</sequence>
<protein>
    <submittedName>
        <fullName evidence="12">Interleukin-6 receptor subunit beta-like</fullName>
    </submittedName>
</protein>
<dbReference type="OrthoDB" id="9828391at2759"/>
<evidence type="ECO:0000256" key="3">
    <source>
        <dbReference type="ARBA" id="ARBA00022692"/>
    </source>
</evidence>
<evidence type="ECO:0000313" key="13">
    <source>
        <dbReference type="Proteomes" id="UP000265120"/>
    </source>
</evidence>
<dbReference type="GeneID" id="103398055"/>
<keyword evidence="13" id="KW-1185">Reference proteome</keyword>
<keyword evidence="8" id="KW-0675">Receptor</keyword>
<dbReference type="GeneTree" id="ENSGT00940000173416"/>
<keyword evidence="3 10" id="KW-0812">Transmembrane</keyword>
<dbReference type="CDD" id="cd00063">
    <property type="entry name" value="FN3"/>
    <property type="match status" value="2"/>
</dbReference>
<accession>A0A3P8VJ60</accession>
<keyword evidence="9" id="KW-0325">Glycoprotein</keyword>
<comment type="subcellular location">
    <subcellularLocation>
        <location evidence="1">Membrane</location>
        <topology evidence="1">Single-pass type I membrane protein</topology>
    </subcellularLocation>
</comment>
<name>A0A3P8VJ60_CYNSE</name>
<proteinExistence type="inferred from homology"/>
<evidence type="ECO:0000256" key="10">
    <source>
        <dbReference type="SAM" id="Phobius"/>
    </source>
</evidence>
<keyword evidence="4" id="KW-0732">Signal</keyword>
<dbReference type="InterPro" id="IPR036116">
    <property type="entry name" value="FN3_sf"/>
</dbReference>
<dbReference type="RefSeq" id="XP_024909196.1">
    <property type="nucleotide sequence ID" value="XM_025053428.1"/>
</dbReference>
<comment type="similarity">
    <text evidence="2">Belongs to the type I cytokine receptor family. Type 2 subfamily.</text>
</comment>
<evidence type="ECO:0000313" key="12">
    <source>
        <dbReference type="Ensembl" id="ENSCSEP00000014299.1"/>
    </source>
</evidence>
<dbReference type="OMA" id="SCQGIFN"/>
<feature type="transmembrane region" description="Helical" evidence="10">
    <location>
        <begin position="21"/>
        <end position="39"/>
    </location>
</feature>
<dbReference type="InterPro" id="IPR052672">
    <property type="entry name" value="Type1_Cytokine_Rcpt_Type2"/>
</dbReference>
<keyword evidence="5" id="KW-0677">Repeat</keyword>
<dbReference type="AlphaFoldDB" id="A0A3P8VJ60"/>
<dbReference type="Ensembl" id="ENSCSET00000014467.1">
    <property type="protein sequence ID" value="ENSCSEP00000014299.1"/>
    <property type="gene ID" value="ENSCSEG00000009203.1"/>
</dbReference>
<dbReference type="Proteomes" id="UP000265120">
    <property type="component" value="Chromosome Z"/>
</dbReference>